<evidence type="ECO:0000313" key="2">
    <source>
        <dbReference type="EMBL" id="AEE51016.1"/>
    </source>
</evidence>
<dbReference type="RefSeq" id="WP_013765558.1">
    <property type="nucleotide sequence ID" value="NC_015510.1"/>
</dbReference>
<protein>
    <recommendedName>
        <fullName evidence="1">Phospholipase D-like domain-containing protein</fullName>
    </recommendedName>
</protein>
<organism evidence="2 3">
    <name type="scientific">Haliscomenobacter hydrossis (strain ATCC 27775 / DSM 1100 / LMG 10767 / O)</name>
    <dbReference type="NCBI Taxonomy" id="760192"/>
    <lineage>
        <taxon>Bacteria</taxon>
        <taxon>Pseudomonadati</taxon>
        <taxon>Bacteroidota</taxon>
        <taxon>Saprospiria</taxon>
        <taxon>Saprospirales</taxon>
        <taxon>Haliscomenobacteraceae</taxon>
        <taxon>Haliscomenobacter</taxon>
    </lineage>
</organism>
<dbReference type="STRING" id="760192.Halhy_3155"/>
<reference evidence="2 3" key="1">
    <citation type="journal article" date="2011" name="Stand. Genomic Sci.">
        <title>Complete genome sequence of Haliscomenobacter hydrossis type strain (O).</title>
        <authorList>
            <consortium name="US DOE Joint Genome Institute (JGI-PGF)"/>
            <person name="Daligault H."/>
            <person name="Lapidus A."/>
            <person name="Zeytun A."/>
            <person name="Nolan M."/>
            <person name="Lucas S."/>
            <person name="Del Rio T.G."/>
            <person name="Tice H."/>
            <person name="Cheng J.F."/>
            <person name="Tapia R."/>
            <person name="Han C."/>
            <person name="Goodwin L."/>
            <person name="Pitluck S."/>
            <person name="Liolios K."/>
            <person name="Pagani I."/>
            <person name="Ivanova N."/>
            <person name="Huntemann M."/>
            <person name="Mavromatis K."/>
            <person name="Mikhailova N."/>
            <person name="Pati A."/>
            <person name="Chen A."/>
            <person name="Palaniappan K."/>
            <person name="Land M."/>
            <person name="Hauser L."/>
            <person name="Brambilla E.M."/>
            <person name="Rohde M."/>
            <person name="Verbarg S."/>
            <person name="Goker M."/>
            <person name="Bristow J."/>
            <person name="Eisen J.A."/>
            <person name="Markowitz V."/>
            <person name="Hugenholtz P."/>
            <person name="Kyrpides N.C."/>
            <person name="Klenk H.P."/>
            <person name="Woyke T."/>
        </authorList>
    </citation>
    <scope>NUCLEOTIDE SEQUENCE [LARGE SCALE GENOMIC DNA]</scope>
    <source>
        <strain evidence="3">ATCC 27775 / DSM 1100 / LMG 10767 / O</strain>
    </source>
</reference>
<dbReference type="HOGENOM" id="CLU_911435_0_0_10"/>
<dbReference type="EMBL" id="CP002691">
    <property type="protein sequence ID" value="AEE51016.1"/>
    <property type="molecule type" value="Genomic_DNA"/>
</dbReference>
<dbReference type="SUPFAM" id="SSF56024">
    <property type="entry name" value="Phospholipase D/nuclease"/>
    <property type="match status" value="1"/>
</dbReference>
<proteinExistence type="predicted"/>
<dbReference type="eggNOG" id="COG1502">
    <property type="taxonomic scope" value="Bacteria"/>
</dbReference>
<evidence type="ECO:0000313" key="3">
    <source>
        <dbReference type="Proteomes" id="UP000008461"/>
    </source>
</evidence>
<dbReference type="InterPro" id="IPR025202">
    <property type="entry name" value="PLD-like_dom"/>
</dbReference>
<accession>F4KQP3</accession>
<dbReference type="AlphaFoldDB" id="F4KQP3"/>
<reference key="2">
    <citation type="submission" date="2011-04" db="EMBL/GenBank/DDBJ databases">
        <title>Complete sequence of chromosome of Haliscomenobacter hydrossis DSM 1100.</title>
        <authorList>
            <consortium name="US DOE Joint Genome Institute (JGI-PGF)"/>
            <person name="Lucas S."/>
            <person name="Han J."/>
            <person name="Lapidus A."/>
            <person name="Bruce D."/>
            <person name="Goodwin L."/>
            <person name="Pitluck S."/>
            <person name="Peters L."/>
            <person name="Kyrpides N."/>
            <person name="Mavromatis K."/>
            <person name="Ivanova N."/>
            <person name="Ovchinnikova G."/>
            <person name="Pagani I."/>
            <person name="Daligault H."/>
            <person name="Detter J.C."/>
            <person name="Han C."/>
            <person name="Land M."/>
            <person name="Hauser L."/>
            <person name="Markowitz V."/>
            <person name="Cheng J.-F."/>
            <person name="Hugenholtz P."/>
            <person name="Woyke T."/>
            <person name="Wu D."/>
            <person name="Verbarg S."/>
            <person name="Frueling A."/>
            <person name="Brambilla E."/>
            <person name="Klenk H.-P."/>
            <person name="Eisen J.A."/>
        </authorList>
    </citation>
    <scope>NUCLEOTIDE SEQUENCE</scope>
    <source>
        <strain>DSM 1100</strain>
    </source>
</reference>
<dbReference type="Proteomes" id="UP000008461">
    <property type="component" value="Chromosome"/>
</dbReference>
<dbReference type="Pfam" id="PF13091">
    <property type="entry name" value="PLDc_2"/>
    <property type="match status" value="1"/>
</dbReference>
<feature type="domain" description="Phospholipase D-like" evidence="1">
    <location>
        <begin position="33"/>
        <end position="141"/>
    </location>
</feature>
<sequence length="305" mass="35145">MKLIYHVPKNEIQNSSPFDMAIKELVKSDDLNIACPYIDIDYLKDIINGKIEFKILTDVEQWIQSTNQNKREEIVCFLKKNQGKIHHYPGLHAKVVASNTGAIIGSANLTMSGLYSNNEFSILVDSEKIINEIREWFDLWWTNSEVPNLEEVIAFSDDCNKNEKKVAFKVKITSKSPKINIHKQNQGILCFEGIFSGKGKKKPNIYVVDGKEKYEVLINKKYEHLLPVKYGERIPINLVINDQTYEVGLNSSEKNIWISPDTIHAGKKVRLTDIVELHGIQRNQKVKLRYEKNTNEIIIMNEENI</sequence>
<dbReference type="Gene3D" id="3.30.870.10">
    <property type="entry name" value="Endonuclease Chain A"/>
    <property type="match status" value="1"/>
</dbReference>
<evidence type="ECO:0000259" key="1">
    <source>
        <dbReference type="Pfam" id="PF13091"/>
    </source>
</evidence>
<dbReference type="KEGG" id="hhy:Halhy_3155"/>
<gene>
    <name evidence="2" type="ordered locus">Halhy_3155</name>
</gene>
<name>F4KQP3_HALH1</name>
<keyword evidence="3" id="KW-1185">Reference proteome</keyword>